<accession>A0A6I6XYP0</accession>
<dbReference type="AlphaFoldDB" id="A0A6I6XYP0"/>
<proteinExistence type="predicted"/>
<reference evidence="1 2" key="1">
    <citation type="submission" date="2020-02" db="EMBL/GenBank/DDBJ databases">
        <title>Pseudomonas Putida W5 Complete Genome Assembly.</title>
        <authorList>
            <person name="Yuan Z.-C."/>
            <person name="Shaw G.A."/>
            <person name="Cusano A.D."/>
            <person name="Caddey B.J."/>
            <person name="Weselowski B.J."/>
        </authorList>
    </citation>
    <scope>NUCLEOTIDE SEQUENCE [LARGE SCALE GENOMIC DNA]</scope>
    <source>
        <strain evidence="1 2">W5</strain>
    </source>
</reference>
<evidence type="ECO:0000313" key="1">
    <source>
        <dbReference type="EMBL" id="QHG64356.1"/>
    </source>
</evidence>
<gene>
    <name evidence="1" type="ORF">C2H86_07980</name>
</gene>
<evidence type="ECO:0000313" key="2">
    <source>
        <dbReference type="Proteomes" id="UP000464480"/>
    </source>
</evidence>
<protein>
    <submittedName>
        <fullName evidence="1">Uncharacterized protein</fullName>
    </submittedName>
</protein>
<sequence>MSTSPKKPSREELKELRRQRREALLDWLKIIRSRVKLGVACNESFIGIVNFAKRSSLSLTLYKIGTSITREATAQYILKVTGDVLEMERRGGDQYQFLKDRCFAVRIKPNTSGRSTPEHHFSMVNWKEEVSYNTADHFATIKIDLETPMENSEKTRLFGKVGTIYRP</sequence>
<organism evidence="1 2">
    <name type="scientific">Pseudomonas putida</name>
    <name type="common">Arthrobacter siderocapsulatus</name>
    <dbReference type="NCBI Taxonomy" id="303"/>
    <lineage>
        <taxon>Bacteria</taxon>
        <taxon>Pseudomonadati</taxon>
        <taxon>Pseudomonadota</taxon>
        <taxon>Gammaproteobacteria</taxon>
        <taxon>Pseudomonadales</taxon>
        <taxon>Pseudomonadaceae</taxon>
        <taxon>Pseudomonas</taxon>
    </lineage>
</organism>
<dbReference type="RefSeq" id="WP_159409745.1">
    <property type="nucleotide sequence ID" value="NZ_CP026115.2"/>
</dbReference>
<dbReference type="EMBL" id="CP026115">
    <property type="protein sequence ID" value="QHG64356.1"/>
    <property type="molecule type" value="Genomic_DNA"/>
</dbReference>
<name>A0A6I6XYP0_PSEPU</name>
<dbReference type="Proteomes" id="UP000464480">
    <property type="component" value="Chromosome"/>
</dbReference>